<comment type="caution">
    <text evidence="2">The sequence shown here is derived from an EMBL/GenBank/DDBJ whole genome shotgun (WGS) entry which is preliminary data.</text>
</comment>
<organism evidence="2 3">
    <name type="scientific">Tsukamurella soli</name>
    <dbReference type="NCBI Taxonomy" id="644556"/>
    <lineage>
        <taxon>Bacteria</taxon>
        <taxon>Bacillati</taxon>
        <taxon>Actinomycetota</taxon>
        <taxon>Actinomycetes</taxon>
        <taxon>Mycobacteriales</taxon>
        <taxon>Tsukamurellaceae</taxon>
        <taxon>Tsukamurella</taxon>
    </lineage>
</organism>
<sequence length="105" mass="10951">MTVPPAPAASGTVGEATDTTTTTQTPVRVASVMPDVVCMNLQAAQNRIHQAGVFFSRSTDATGRGRHQILDRDWIVVAQTPAAGTPFGEGDAILSVVKNSESNPC</sequence>
<keyword evidence="3" id="KW-1185">Reference proteome</keyword>
<dbReference type="Proteomes" id="UP001500635">
    <property type="component" value="Unassembled WGS sequence"/>
</dbReference>
<protein>
    <recommendedName>
        <fullName evidence="4">PASTA domain-containing protein</fullName>
    </recommendedName>
</protein>
<gene>
    <name evidence="2" type="ORF">GCM10023147_18850</name>
</gene>
<dbReference type="RefSeq" id="WP_344994255.1">
    <property type="nucleotide sequence ID" value="NZ_BAABFR010000023.1"/>
</dbReference>
<dbReference type="EMBL" id="BAABFR010000023">
    <property type="protein sequence ID" value="GAA4390695.1"/>
    <property type="molecule type" value="Genomic_DNA"/>
</dbReference>
<evidence type="ECO:0000313" key="3">
    <source>
        <dbReference type="Proteomes" id="UP001500635"/>
    </source>
</evidence>
<evidence type="ECO:0008006" key="4">
    <source>
        <dbReference type="Google" id="ProtNLM"/>
    </source>
</evidence>
<evidence type="ECO:0000313" key="2">
    <source>
        <dbReference type="EMBL" id="GAA4390695.1"/>
    </source>
</evidence>
<name>A0ABP8JHB6_9ACTN</name>
<feature type="region of interest" description="Disordered" evidence="1">
    <location>
        <begin position="1"/>
        <end position="26"/>
    </location>
</feature>
<reference evidence="3" key="1">
    <citation type="journal article" date="2019" name="Int. J. Syst. Evol. Microbiol.">
        <title>The Global Catalogue of Microorganisms (GCM) 10K type strain sequencing project: providing services to taxonomists for standard genome sequencing and annotation.</title>
        <authorList>
            <consortium name="The Broad Institute Genomics Platform"/>
            <consortium name="The Broad Institute Genome Sequencing Center for Infectious Disease"/>
            <person name="Wu L."/>
            <person name="Ma J."/>
        </authorList>
    </citation>
    <scope>NUCLEOTIDE SEQUENCE [LARGE SCALE GENOMIC DNA]</scope>
    <source>
        <strain evidence="3">JCM 17688</strain>
    </source>
</reference>
<accession>A0ABP8JHB6</accession>
<dbReference type="Gene3D" id="3.30.10.20">
    <property type="match status" value="1"/>
</dbReference>
<proteinExistence type="predicted"/>
<evidence type="ECO:0000256" key="1">
    <source>
        <dbReference type="SAM" id="MobiDB-lite"/>
    </source>
</evidence>